<evidence type="ECO:0000259" key="1">
    <source>
        <dbReference type="Pfam" id="PF13456"/>
    </source>
</evidence>
<proteinExistence type="predicted"/>
<sequence>MYCGYSPSHPSASLGWIIWARTSNGIFSLKSVYWHIRERSWKSKDVQWNTPWKFQGLERVRFFLWLILNQKLLTNVEHVKRGIRHDSSRGLCGYHLKIFCKLSETVQFASFHSDDVSRRNEQISVAQVLESCISLCTDRAVQIVSGNATARGVIRNGNGEWIMGYDRYLGKCSIFDAELWGILDGLALFQYRRYDDVMIQTDSLE</sequence>
<dbReference type="InterPro" id="IPR036397">
    <property type="entry name" value="RNaseH_sf"/>
</dbReference>
<comment type="caution">
    <text evidence="3">The sequence shown here is derived from an EMBL/GenBank/DDBJ whole genome shotgun (WGS) entry which is preliminary data.</text>
</comment>
<evidence type="ECO:0000313" key="4">
    <source>
        <dbReference type="Proteomes" id="UP000593576"/>
    </source>
</evidence>
<feature type="domain" description="Reverse transcriptase zinc-binding" evidence="2">
    <location>
        <begin position="27"/>
        <end position="95"/>
    </location>
</feature>
<gene>
    <name evidence="3" type="ORF">Goshw_006589</name>
</gene>
<feature type="non-terminal residue" evidence="3">
    <location>
        <position position="1"/>
    </location>
</feature>
<dbReference type="Pfam" id="PF13456">
    <property type="entry name" value="RVT_3"/>
    <property type="match status" value="1"/>
</dbReference>
<reference evidence="3 4" key="1">
    <citation type="journal article" date="2019" name="Genome Biol. Evol.">
        <title>Insights into the evolution of the New World diploid cottons (Gossypium, subgenus Houzingenia) based on genome sequencing.</title>
        <authorList>
            <person name="Grover C.E."/>
            <person name="Arick M.A. 2nd"/>
            <person name="Thrash A."/>
            <person name="Conover J.L."/>
            <person name="Sanders W.S."/>
            <person name="Peterson D.G."/>
            <person name="Frelichowski J.E."/>
            <person name="Scheffler J.A."/>
            <person name="Scheffler B.E."/>
            <person name="Wendel J.F."/>
        </authorList>
    </citation>
    <scope>NUCLEOTIDE SEQUENCE [LARGE SCALE GENOMIC DNA]</scope>
    <source>
        <strain evidence="3">1</strain>
        <tissue evidence="3">Leaf</tissue>
    </source>
</reference>
<dbReference type="AlphaFoldDB" id="A0A7J9L836"/>
<evidence type="ECO:0000259" key="2">
    <source>
        <dbReference type="Pfam" id="PF13966"/>
    </source>
</evidence>
<dbReference type="PANTHER" id="PTHR47723">
    <property type="entry name" value="OS05G0353850 PROTEIN"/>
    <property type="match status" value="1"/>
</dbReference>
<dbReference type="InterPro" id="IPR002156">
    <property type="entry name" value="RNaseH_domain"/>
</dbReference>
<protein>
    <recommendedName>
        <fullName evidence="5">RNase H type-1 domain-containing protein</fullName>
    </recommendedName>
</protein>
<dbReference type="Gene3D" id="3.30.420.10">
    <property type="entry name" value="Ribonuclease H-like superfamily/Ribonuclease H"/>
    <property type="match status" value="1"/>
</dbReference>
<dbReference type="GO" id="GO:0003676">
    <property type="term" value="F:nucleic acid binding"/>
    <property type="evidence" value="ECO:0007669"/>
    <property type="project" value="InterPro"/>
</dbReference>
<dbReference type="OrthoDB" id="1002594at2759"/>
<dbReference type="Pfam" id="PF13966">
    <property type="entry name" value="zf-RVT"/>
    <property type="match status" value="1"/>
</dbReference>
<dbReference type="InterPro" id="IPR044730">
    <property type="entry name" value="RNase_H-like_dom_plant"/>
</dbReference>
<evidence type="ECO:0008006" key="5">
    <source>
        <dbReference type="Google" id="ProtNLM"/>
    </source>
</evidence>
<accession>A0A7J9L836</accession>
<dbReference type="Proteomes" id="UP000593576">
    <property type="component" value="Unassembled WGS sequence"/>
</dbReference>
<dbReference type="CDD" id="cd06222">
    <property type="entry name" value="RNase_H_like"/>
    <property type="match status" value="1"/>
</dbReference>
<dbReference type="InterPro" id="IPR026960">
    <property type="entry name" value="RVT-Znf"/>
</dbReference>
<name>A0A7J9L836_GOSSC</name>
<evidence type="ECO:0000313" key="3">
    <source>
        <dbReference type="EMBL" id="MBA0854915.1"/>
    </source>
</evidence>
<dbReference type="InterPro" id="IPR053151">
    <property type="entry name" value="RNase_H-like"/>
</dbReference>
<dbReference type="PANTHER" id="PTHR47723:SF19">
    <property type="entry name" value="POLYNUCLEOTIDYL TRANSFERASE, RIBONUCLEASE H-LIKE SUPERFAMILY PROTEIN"/>
    <property type="match status" value="1"/>
</dbReference>
<feature type="domain" description="RNase H type-1" evidence="1">
    <location>
        <begin position="141"/>
        <end position="203"/>
    </location>
</feature>
<dbReference type="EMBL" id="JABFAF010000005">
    <property type="protein sequence ID" value="MBA0854915.1"/>
    <property type="molecule type" value="Genomic_DNA"/>
</dbReference>
<dbReference type="GO" id="GO:0004523">
    <property type="term" value="F:RNA-DNA hybrid ribonuclease activity"/>
    <property type="evidence" value="ECO:0007669"/>
    <property type="project" value="InterPro"/>
</dbReference>
<keyword evidence="4" id="KW-1185">Reference proteome</keyword>
<organism evidence="3 4">
    <name type="scientific">Gossypium schwendimanii</name>
    <name type="common">Cotton</name>
    <dbReference type="NCBI Taxonomy" id="34291"/>
    <lineage>
        <taxon>Eukaryota</taxon>
        <taxon>Viridiplantae</taxon>
        <taxon>Streptophyta</taxon>
        <taxon>Embryophyta</taxon>
        <taxon>Tracheophyta</taxon>
        <taxon>Spermatophyta</taxon>
        <taxon>Magnoliopsida</taxon>
        <taxon>eudicotyledons</taxon>
        <taxon>Gunneridae</taxon>
        <taxon>Pentapetalae</taxon>
        <taxon>rosids</taxon>
        <taxon>malvids</taxon>
        <taxon>Malvales</taxon>
        <taxon>Malvaceae</taxon>
        <taxon>Malvoideae</taxon>
        <taxon>Gossypium</taxon>
    </lineage>
</organism>